<protein>
    <submittedName>
        <fullName evidence="3">Uncharacterized protein</fullName>
    </submittedName>
</protein>
<name>A0AAV2DRB9_9ROSI</name>
<evidence type="ECO:0000313" key="4">
    <source>
        <dbReference type="Proteomes" id="UP001497516"/>
    </source>
</evidence>
<accession>A0AAV2DRB9</accession>
<feature type="transmembrane region" description="Helical" evidence="2">
    <location>
        <begin position="51"/>
        <end position="70"/>
    </location>
</feature>
<dbReference type="Proteomes" id="UP001497516">
    <property type="component" value="Chromosome 3"/>
</dbReference>
<dbReference type="AlphaFoldDB" id="A0AAV2DRB9"/>
<evidence type="ECO:0000256" key="1">
    <source>
        <dbReference type="SAM" id="MobiDB-lite"/>
    </source>
</evidence>
<organism evidence="3 4">
    <name type="scientific">Linum trigynum</name>
    <dbReference type="NCBI Taxonomy" id="586398"/>
    <lineage>
        <taxon>Eukaryota</taxon>
        <taxon>Viridiplantae</taxon>
        <taxon>Streptophyta</taxon>
        <taxon>Embryophyta</taxon>
        <taxon>Tracheophyta</taxon>
        <taxon>Spermatophyta</taxon>
        <taxon>Magnoliopsida</taxon>
        <taxon>eudicotyledons</taxon>
        <taxon>Gunneridae</taxon>
        <taxon>Pentapetalae</taxon>
        <taxon>rosids</taxon>
        <taxon>fabids</taxon>
        <taxon>Malpighiales</taxon>
        <taxon>Linaceae</taxon>
        <taxon>Linum</taxon>
    </lineage>
</organism>
<keyword evidence="2" id="KW-0472">Membrane</keyword>
<reference evidence="3 4" key="1">
    <citation type="submission" date="2024-04" db="EMBL/GenBank/DDBJ databases">
        <authorList>
            <person name="Fracassetti M."/>
        </authorList>
    </citation>
    <scope>NUCLEOTIDE SEQUENCE [LARGE SCALE GENOMIC DNA]</scope>
</reference>
<keyword evidence="2" id="KW-0812">Transmembrane</keyword>
<keyword evidence="4" id="KW-1185">Reference proteome</keyword>
<evidence type="ECO:0000256" key="2">
    <source>
        <dbReference type="SAM" id="Phobius"/>
    </source>
</evidence>
<proteinExistence type="predicted"/>
<gene>
    <name evidence="3" type="ORF">LTRI10_LOCUS17913</name>
</gene>
<feature type="region of interest" description="Disordered" evidence="1">
    <location>
        <begin position="73"/>
        <end position="104"/>
    </location>
</feature>
<dbReference type="EMBL" id="OZ034816">
    <property type="protein sequence ID" value="CAL1376166.1"/>
    <property type="molecule type" value="Genomic_DNA"/>
</dbReference>
<keyword evidence="2" id="KW-1133">Transmembrane helix</keyword>
<evidence type="ECO:0000313" key="3">
    <source>
        <dbReference type="EMBL" id="CAL1376166.1"/>
    </source>
</evidence>
<sequence>MKEVQVAEARAFYGFQIAIENIRHFPCCLPLSRLLRSSATVTFVCRYRRELHLSLLFVAAAAAVIVMDYAPTEDGDRRSVGVRGGGWRNTAAEERGTEEDAFDK</sequence>